<protein>
    <submittedName>
        <fullName evidence="1">Uncharacterized protein</fullName>
    </submittedName>
</protein>
<reference evidence="1 2" key="1">
    <citation type="journal article" date="2008" name="PLoS Genet.">
        <title>Genomic islands in the pathogenic filamentous fungus Aspergillus fumigatus.</title>
        <authorList>
            <person name="Fedorova N.D."/>
            <person name="Khaldi N."/>
            <person name="Joardar V.S."/>
            <person name="Maiti R."/>
            <person name="Amedeo P."/>
            <person name="Anderson M.J."/>
            <person name="Crabtree J."/>
            <person name="Silva J.C."/>
            <person name="Badger J.H."/>
            <person name="Albarraq A."/>
            <person name="Angiuoli S."/>
            <person name="Bussey H."/>
            <person name="Bowyer P."/>
            <person name="Cotty P.J."/>
            <person name="Dyer P.S."/>
            <person name="Egan A."/>
            <person name="Galens K."/>
            <person name="Fraser-Liggett C.M."/>
            <person name="Haas B.J."/>
            <person name="Inman J.M."/>
            <person name="Kent R."/>
            <person name="Lemieux S."/>
            <person name="Malavazi I."/>
            <person name="Orvis J."/>
            <person name="Roemer T."/>
            <person name="Ronning C.M."/>
            <person name="Sundaram J.P."/>
            <person name="Sutton G."/>
            <person name="Turner G."/>
            <person name="Venter J.C."/>
            <person name="White O.R."/>
            <person name="Whitty B.R."/>
            <person name="Youngman P."/>
            <person name="Wolfe K.H."/>
            <person name="Goldman G.H."/>
            <person name="Wortman J.R."/>
            <person name="Jiang B."/>
            <person name="Denning D.W."/>
            <person name="Nierman W.C."/>
        </authorList>
    </citation>
    <scope>NUCLEOTIDE SEQUENCE [LARGE SCALE GENOMIC DNA]</scope>
    <source>
        <strain evidence="2">CBS 144.89 / FGSC A1163 / CEA10</strain>
    </source>
</reference>
<evidence type="ECO:0000313" key="2">
    <source>
        <dbReference type="Proteomes" id="UP000001699"/>
    </source>
</evidence>
<accession>B0YDD3</accession>
<dbReference type="EMBL" id="DS499602">
    <property type="protein sequence ID" value="EDP47667.1"/>
    <property type="molecule type" value="Genomic_DNA"/>
</dbReference>
<sequence>MDADWAIRSLAGLNLDQCEHPHVGSFPAWPPYHSNLATEVASCPEGLSREFQGTRSRHPNHHPGKLAIPINIKHVAIPHVILGAIHQLSNISLFGGNPAIDLVDNDVGDFMTHRSS</sequence>
<dbReference type="AlphaFoldDB" id="B0YDD3"/>
<organism evidence="1 2">
    <name type="scientific">Aspergillus fumigatus (strain CBS 144.89 / FGSC A1163 / CEA10)</name>
    <name type="common">Neosartorya fumigata</name>
    <dbReference type="NCBI Taxonomy" id="451804"/>
    <lineage>
        <taxon>Eukaryota</taxon>
        <taxon>Fungi</taxon>
        <taxon>Dikarya</taxon>
        <taxon>Ascomycota</taxon>
        <taxon>Pezizomycotina</taxon>
        <taxon>Eurotiomycetes</taxon>
        <taxon>Eurotiomycetidae</taxon>
        <taxon>Eurotiales</taxon>
        <taxon>Aspergillaceae</taxon>
        <taxon>Aspergillus</taxon>
        <taxon>Aspergillus subgen. Fumigati</taxon>
    </lineage>
</organism>
<proteinExistence type="predicted"/>
<gene>
    <name evidence="1" type="ORF">AFUB_095160</name>
</gene>
<evidence type="ECO:0000313" key="1">
    <source>
        <dbReference type="EMBL" id="EDP47667.1"/>
    </source>
</evidence>
<name>B0YDD3_ASPFC</name>
<dbReference type="Proteomes" id="UP000001699">
    <property type="component" value="Unassembled WGS sequence"/>
</dbReference>
<keyword evidence="2" id="KW-1185">Reference proteome</keyword>
<dbReference type="VEuPathDB" id="FungiDB:AFUB_095160"/>
<dbReference type="HOGENOM" id="CLU_2096338_0_0_1"/>